<evidence type="ECO:0000256" key="2">
    <source>
        <dbReference type="ARBA" id="ARBA00022676"/>
    </source>
</evidence>
<organism evidence="10 11">
    <name type="scientific">Hypsizygus marmoreus</name>
    <name type="common">White beech mushroom</name>
    <name type="synonym">Agaricus marmoreus</name>
    <dbReference type="NCBI Taxonomy" id="39966"/>
    <lineage>
        <taxon>Eukaryota</taxon>
        <taxon>Fungi</taxon>
        <taxon>Dikarya</taxon>
        <taxon>Basidiomycota</taxon>
        <taxon>Agaricomycotina</taxon>
        <taxon>Agaricomycetes</taxon>
        <taxon>Agaricomycetidae</taxon>
        <taxon>Agaricales</taxon>
        <taxon>Tricholomatineae</taxon>
        <taxon>Lyophyllaceae</taxon>
        <taxon>Hypsizygus</taxon>
    </lineage>
</organism>
<dbReference type="OrthoDB" id="2849215at2759"/>
<dbReference type="InParanoid" id="A0A369J0R5"/>
<dbReference type="GO" id="GO:0016757">
    <property type="term" value="F:glycosyltransferase activity"/>
    <property type="evidence" value="ECO:0007669"/>
    <property type="project" value="UniProtKB-KW"/>
</dbReference>
<name>A0A369J0R5_HYPMA</name>
<comment type="caution">
    <text evidence="10">The sequence shown here is derived from an EMBL/GenBank/DDBJ whole genome shotgun (WGS) entry which is preliminary data.</text>
</comment>
<feature type="compositionally biased region" description="Low complexity" evidence="8">
    <location>
        <begin position="110"/>
        <end position="127"/>
    </location>
</feature>
<feature type="compositionally biased region" description="Basic and acidic residues" evidence="8">
    <location>
        <begin position="128"/>
        <end position="137"/>
    </location>
</feature>
<evidence type="ECO:0000313" key="11">
    <source>
        <dbReference type="Proteomes" id="UP000076154"/>
    </source>
</evidence>
<dbReference type="STRING" id="39966.A0A369J0R5"/>
<evidence type="ECO:0000256" key="5">
    <source>
        <dbReference type="ARBA" id="ARBA00022989"/>
    </source>
</evidence>
<feature type="region of interest" description="Disordered" evidence="8">
    <location>
        <begin position="64"/>
        <end position="91"/>
    </location>
</feature>
<reference evidence="10" key="1">
    <citation type="submission" date="2018-04" db="EMBL/GenBank/DDBJ databases">
        <title>Whole genome sequencing of Hypsizygus marmoreus.</title>
        <authorList>
            <person name="Choi I.-G."/>
            <person name="Min B."/>
            <person name="Kim J.-G."/>
            <person name="Kim S."/>
            <person name="Oh Y.-L."/>
            <person name="Kong W.-S."/>
            <person name="Park H."/>
            <person name="Jeong J."/>
            <person name="Song E.-S."/>
        </authorList>
    </citation>
    <scope>NUCLEOTIDE SEQUENCE [LARGE SCALE GENOMIC DNA]</scope>
    <source>
        <strain evidence="10">51987-8</strain>
    </source>
</reference>
<dbReference type="EMBL" id="LUEZ02000149">
    <property type="protein sequence ID" value="RDB15598.1"/>
    <property type="molecule type" value="Genomic_DNA"/>
</dbReference>
<evidence type="ECO:0000256" key="8">
    <source>
        <dbReference type="SAM" id="MobiDB-lite"/>
    </source>
</evidence>
<dbReference type="Proteomes" id="UP000076154">
    <property type="component" value="Unassembled WGS sequence"/>
</dbReference>
<feature type="transmembrane region" description="Helical" evidence="9">
    <location>
        <begin position="23"/>
        <end position="45"/>
    </location>
</feature>
<evidence type="ECO:0000256" key="3">
    <source>
        <dbReference type="ARBA" id="ARBA00022679"/>
    </source>
</evidence>
<accession>A0A369J0R5</accession>
<comment type="subcellular location">
    <subcellularLocation>
        <location evidence="1">Membrane</location>
    </subcellularLocation>
</comment>
<dbReference type="InterPro" id="IPR052427">
    <property type="entry name" value="Glycosyltrans_GT2/GT47"/>
</dbReference>
<gene>
    <name evidence="10" type="ORF">Hypma_004061</name>
</gene>
<keyword evidence="7" id="KW-0325">Glycoprotein</keyword>
<keyword evidence="5 9" id="KW-1133">Transmembrane helix</keyword>
<evidence type="ECO:0000256" key="6">
    <source>
        <dbReference type="ARBA" id="ARBA00023136"/>
    </source>
</evidence>
<keyword evidence="2" id="KW-0328">Glycosyltransferase</keyword>
<dbReference type="PANTHER" id="PTHR47844">
    <property type="entry name" value="SYNTHASE CPS1, PUTATIVE (AFU_ORTHOLOGUE AFUA_7G02500)-RELATED"/>
    <property type="match status" value="1"/>
</dbReference>
<keyword evidence="4 9" id="KW-0812">Transmembrane</keyword>
<keyword evidence="6 9" id="KW-0472">Membrane</keyword>
<evidence type="ECO:0000256" key="9">
    <source>
        <dbReference type="SAM" id="Phobius"/>
    </source>
</evidence>
<evidence type="ECO:0000256" key="7">
    <source>
        <dbReference type="ARBA" id="ARBA00023180"/>
    </source>
</evidence>
<dbReference type="PANTHER" id="PTHR47844:SF1">
    <property type="entry name" value="EXOSTOSIN-LIKE 2"/>
    <property type="match status" value="1"/>
</dbReference>
<feature type="region of interest" description="Disordered" evidence="8">
    <location>
        <begin position="106"/>
        <end position="137"/>
    </location>
</feature>
<protein>
    <submittedName>
        <fullName evidence="10">Uncharacterized protein</fullName>
    </submittedName>
</protein>
<dbReference type="GO" id="GO:0016020">
    <property type="term" value="C:membrane"/>
    <property type="evidence" value="ECO:0007669"/>
    <property type="project" value="UniProtKB-SubCell"/>
</dbReference>
<dbReference type="AlphaFoldDB" id="A0A369J0R5"/>
<evidence type="ECO:0000313" key="10">
    <source>
        <dbReference type="EMBL" id="RDB15598.1"/>
    </source>
</evidence>
<sequence>MVWLTATRTAKLLPHLWHRPQDIIYVPAFILFGYYFAIMKIYALFTLHETGWGTVQVSAMRRLPPRPWKGTAPGEREGQREQPVSPAAAAIPAPAIWVRRADVAVRDQQTPSPFSDSSPTPTSATPCTRRDNSRGTG</sequence>
<evidence type="ECO:0000256" key="1">
    <source>
        <dbReference type="ARBA" id="ARBA00004370"/>
    </source>
</evidence>
<keyword evidence="11" id="KW-1185">Reference proteome</keyword>
<keyword evidence="3" id="KW-0808">Transferase</keyword>
<evidence type="ECO:0000256" key="4">
    <source>
        <dbReference type="ARBA" id="ARBA00022692"/>
    </source>
</evidence>
<proteinExistence type="predicted"/>